<dbReference type="Proteomes" id="UP000322139">
    <property type="component" value="Unassembled WGS sequence"/>
</dbReference>
<dbReference type="EMBL" id="VTER01000002">
    <property type="protein sequence ID" value="TYS51151.1"/>
    <property type="molecule type" value="Genomic_DNA"/>
</dbReference>
<name>A0A5D4RL90_9BACI</name>
<sequence length="215" mass="24893">MQFSELTVRLLLIFFPGIISSLIIDNLTIHRGREFKVFLLHSFMLGLSSYFMLFIVVAINNWIVSLRDLTPTWRVNFLDSLIKEDASINITEVLIATVISIFLSILFSAFINHKLLHRLAKMAKVTKKFGQLDVWSYTFDSPDIGWVIIRDLEKDLMYQGWVEAFSDTHEGNELLLRDVNVYTNSTAQELYFMEGVYISCNLNNIIIEFPVIANR</sequence>
<feature type="transmembrane region" description="Helical" evidence="1">
    <location>
        <begin position="93"/>
        <end position="112"/>
    </location>
</feature>
<reference evidence="2 3" key="1">
    <citation type="submission" date="2019-08" db="EMBL/GenBank/DDBJ databases">
        <title>Bacillus genomes from the desert of Cuatro Cienegas, Coahuila.</title>
        <authorList>
            <person name="Olmedo-Alvarez G."/>
        </authorList>
    </citation>
    <scope>NUCLEOTIDE SEQUENCE [LARGE SCALE GENOMIC DNA]</scope>
    <source>
        <strain evidence="2 3">CH446_14T</strain>
    </source>
</reference>
<feature type="transmembrane region" description="Helical" evidence="1">
    <location>
        <begin position="37"/>
        <end position="63"/>
    </location>
</feature>
<evidence type="ECO:0000313" key="2">
    <source>
        <dbReference type="EMBL" id="TYS51151.1"/>
    </source>
</evidence>
<feature type="transmembrane region" description="Helical" evidence="1">
    <location>
        <begin position="6"/>
        <end position="25"/>
    </location>
</feature>
<keyword evidence="1" id="KW-1133">Transmembrane helix</keyword>
<keyword evidence="1" id="KW-0812">Transmembrane</keyword>
<dbReference type="RefSeq" id="WP_148973527.1">
    <property type="nucleotide sequence ID" value="NZ_VTER01000002.1"/>
</dbReference>
<dbReference type="AlphaFoldDB" id="A0A5D4RL90"/>
<protein>
    <submittedName>
        <fullName evidence="2">Uncharacterized protein</fullName>
    </submittedName>
</protein>
<proteinExistence type="predicted"/>
<evidence type="ECO:0000256" key="1">
    <source>
        <dbReference type="SAM" id="Phobius"/>
    </source>
</evidence>
<evidence type="ECO:0000313" key="3">
    <source>
        <dbReference type="Proteomes" id="UP000322139"/>
    </source>
</evidence>
<gene>
    <name evidence="2" type="ORF">FZD51_03675</name>
</gene>
<comment type="caution">
    <text evidence="2">The sequence shown here is derived from an EMBL/GenBank/DDBJ whole genome shotgun (WGS) entry which is preliminary data.</text>
</comment>
<accession>A0A5D4RL90</accession>
<keyword evidence="1" id="KW-0472">Membrane</keyword>
<organism evidence="2 3">
    <name type="scientific">Bacillus infantis</name>
    <dbReference type="NCBI Taxonomy" id="324767"/>
    <lineage>
        <taxon>Bacteria</taxon>
        <taxon>Bacillati</taxon>
        <taxon>Bacillota</taxon>
        <taxon>Bacilli</taxon>
        <taxon>Bacillales</taxon>
        <taxon>Bacillaceae</taxon>
        <taxon>Bacillus</taxon>
    </lineage>
</organism>